<reference evidence="3" key="1">
    <citation type="submission" date="2023-03" db="EMBL/GenBank/DDBJ databases">
        <title>Chromosome-scale reference genome and RAD-based genetic map of yellow starthistle (Centaurea solstitialis) reveal putative structural variation and QTLs associated with invader traits.</title>
        <authorList>
            <person name="Reatini B."/>
            <person name="Cang F.A."/>
            <person name="Jiang Q."/>
            <person name="Mckibben M.T.W."/>
            <person name="Barker M.S."/>
            <person name="Rieseberg L.H."/>
            <person name="Dlugosch K.M."/>
        </authorList>
    </citation>
    <scope>NUCLEOTIDE SEQUENCE</scope>
    <source>
        <strain evidence="3">CAN-66</strain>
        <tissue evidence="3">Leaf</tissue>
    </source>
</reference>
<keyword evidence="1" id="KW-0511">Multifunctional enzyme</keyword>
<keyword evidence="4" id="KW-1185">Reference proteome</keyword>
<sequence>MGLESVNSKYSRFCFLDYPTFTRLYYYRSVKSWESPKTPSEVWSFLGLTGYYRKFIKDFSRIAIPLTALTKKNVEFEWAKEQEEAFTMLKGKLCSAPILALPDGNKGMVVFSDASHLGLGCVLMQHGKVIAYASR</sequence>
<dbReference type="InterPro" id="IPR050951">
    <property type="entry name" value="Retrovirus_Pol_polyprotein"/>
</dbReference>
<organism evidence="3 4">
    <name type="scientific">Centaurea solstitialis</name>
    <name type="common">yellow star-thistle</name>
    <dbReference type="NCBI Taxonomy" id="347529"/>
    <lineage>
        <taxon>Eukaryota</taxon>
        <taxon>Viridiplantae</taxon>
        <taxon>Streptophyta</taxon>
        <taxon>Embryophyta</taxon>
        <taxon>Tracheophyta</taxon>
        <taxon>Spermatophyta</taxon>
        <taxon>Magnoliopsida</taxon>
        <taxon>eudicotyledons</taxon>
        <taxon>Gunneridae</taxon>
        <taxon>Pentapetalae</taxon>
        <taxon>asterids</taxon>
        <taxon>campanulids</taxon>
        <taxon>Asterales</taxon>
        <taxon>Asteraceae</taxon>
        <taxon>Carduoideae</taxon>
        <taxon>Cardueae</taxon>
        <taxon>Centaureinae</taxon>
        <taxon>Centaurea</taxon>
    </lineage>
</organism>
<dbReference type="Gene3D" id="3.30.70.270">
    <property type="match status" value="1"/>
</dbReference>
<dbReference type="EMBL" id="JARYMX010000002">
    <property type="protein sequence ID" value="KAJ9561703.1"/>
    <property type="molecule type" value="Genomic_DNA"/>
</dbReference>
<accession>A0AA38TIQ9</accession>
<evidence type="ECO:0000313" key="4">
    <source>
        <dbReference type="Proteomes" id="UP001172457"/>
    </source>
</evidence>
<dbReference type="SUPFAM" id="SSF56672">
    <property type="entry name" value="DNA/RNA polymerases"/>
    <property type="match status" value="1"/>
</dbReference>
<name>A0AA38TIQ9_9ASTR</name>
<dbReference type="InterPro" id="IPR043128">
    <property type="entry name" value="Rev_trsase/Diguanyl_cyclase"/>
</dbReference>
<dbReference type="Pfam" id="PF17919">
    <property type="entry name" value="RT_RNaseH_2"/>
    <property type="match status" value="1"/>
</dbReference>
<dbReference type="PANTHER" id="PTHR37984">
    <property type="entry name" value="PROTEIN CBG26694"/>
    <property type="match status" value="1"/>
</dbReference>
<dbReference type="Proteomes" id="UP001172457">
    <property type="component" value="Chromosome 2"/>
</dbReference>
<evidence type="ECO:0000313" key="3">
    <source>
        <dbReference type="EMBL" id="KAJ9561703.1"/>
    </source>
</evidence>
<protein>
    <recommendedName>
        <fullName evidence="2">Reverse transcriptase/retrotransposon-derived protein RNase H-like domain-containing protein</fullName>
    </recommendedName>
</protein>
<evidence type="ECO:0000256" key="1">
    <source>
        <dbReference type="ARBA" id="ARBA00023268"/>
    </source>
</evidence>
<feature type="domain" description="Reverse transcriptase/retrotransposon-derived protein RNase H-like" evidence="2">
    <location>
        <begin position="78"/>
        <end position="135"/>
    </location>
</feature>
<dbReference type="AlphaFoldDB" id="A0AA38TIQ9"/>
<dbReference type="InterPro" id="IPR041577">
    <property type="entry name" value="RT_RNaseH_2"/>
</dbReference>
<comment type="caution">
    <text evidence="3">The sequence shown here is derived from an EMBL/GenBank/DDBJ whole genome shotgun (WGS) entry which is preliminary data.</text>
</comment>
<gene>
    <name evidence="3" type="ORF">OSB04_006863</name>
</gene>
<dbReference type="FunFam" id="3.30.70.270:FF:000020">
    <property type="entry name" value="Transposon Tf2-6 polyprotein-like Protein"/>
    <property type="match status" value="1"/>
</dbReference>
<dbReference type="PANTHER" id="PTHR37984:SF5">
    <property type="entry name" value="PROTEIN NYNRIN-LIKE"/>
    <property type="match status" value="1"/>
</dbReference>
<dbReference type="GO" id="GO:0003824">
    <property type="term" value="F:catalytic activity"/>
    <property type="evidence" value="ECO:0007669"/>
    <property type="project" value="UniProtKB-KW"/>
</dbReference>
<dbReference type="InterPro" id="IPR043502">
    <property type="entry name" value="DNA/RNA_pol_sf"/>
</dbReference>
<evidence type="ECO:0000259" key="2">
    <source>
        <dbReference type="Pfam" id="PF17919"/>
    </source>
</evidence>
<proteinExistence type="predicted"/>